<dbReference type="GO" id="GO:0009253">
    <property type="term" value="P:peptidoglycan catabolic process"/>
    <property type="evidence" value="ECO:0007669"/>
    <property type="project" value="InterPro"/>
</dbReference>
<organism evidence="6 7">
    <name type="scientific">Rhodopila globiformis</name>
    <name type="common">Rhodopseudomonas globiformis</name>
    <dbReference type="NCBI Taxonomy" id="1071"/>
    <lineage>
        <taxon>Bacteria</taxon>
        <taxon>Pseudomonadati</taxon>
        <taxon>Pseudomonadota</taxon>
        <taxon>Alphaproteobacteria</taxon>
        <taxon>Acetobacterales</taxon>
        <taxon>Acetobacteraceae</taxon>
        <taxon>Rhodopila</taxon>
    </lineage>
</organism>
<dbReference type="EMBL" id="NHRY01000236">
    <property type="protein sequence ID" value="PPQ28846.1"/>
    <property type="molecule type" value="Genomic_DNA"/>
</dbReference>
<dbReference type="GO" id="GO:0030288">
    <property type="term" value="C:outer membrane-bounded periplasmic space"/>
    <property type="evidence" value="ECO:0007669"/>
    <property type="project" value="TreeGrafter"/>
</dbReference>
<proteinExistence type="predicted"/>
<keyword evidence="3" id="KW-0378">Hydrolase</keyword>
<evidence type="ECO:0000259" key="5">
    <source>
        <dbReference type="SMART" id="SM00646"/>
    </source>
</evidence>
<dbReference type="SUPFAM" id="SSF53187">
    <property type="entry name" value="Zn-dependent exopeptidases"/>
    <property type="match status" value="1"/>
</dbReference>
<evidence type="ECO:0000256" key="1">
    <source>
        <dbReference type="ARBA" id="ARBA00001561"/>
    </source>
</evidence>
<dbReference type="InterPro" id="IPR002508">
    <property type="entry name" value="MurNAc-LAA_cat"/>
</dbReference>
<dbReference type="Proteomes" id="UP000239724">
    <property type="component" value="Unassembled WGS sequence"/>
</dbReference>
<dbReference type="GO" id="GO:0008745">
    <property type="term" value="F:N-acetylmuramoyl-L-alanine amidase activity"/>
    <property type="evidence" value="ECO:0007669"/>
    <property type="project" value="UniProtKB-EC"/>
</dbReference>
<accession>A0A2S6N2M1</accession>
<evidence type="ECO:0000256" key="2">
    <source>
        <dbReference type="ARBA" id="ARBA00011901"/>
    </source>
</evidence>
<evidence type="ECO:0000313" key="7">
    <source>
        <dbReference type="Proteomes" id="UP000239724"/>
    </source>
</evidence>
<evidence type="ECO:0000256" key="3">
    <source>
        <dbReference type="ARBA" id="ARBA00022801"/>
    </source>
</evidence>
<dbReference type="EC" id="3.5.1.28" evidence="2"/>
<dbReference type="PANTHER" id="PTHR30404">
    <property type="entry name" value="N-ACETYLMURAMOYL-L-ALANINE AMIDASE"/>
    <property type="match status" value="1"/>
</dbReference>
<dbReference type="SMART" id="SM00646">
    <property type="entry name" value="Ami_3"/>
    <property type="match status" value="1"/>
</dbReference>
<reference evidence="6 7" key="1">
    <citation type="journal article" date="2018" name="Arch. Microbiol.">
        <title>New insights into the metabolic potential of the phototrophic purple bacterium Rhodopila globiformis DSM 161(T) from its draft genome sequence and evidence for a vanadium-dependent nitrogenase.</title>
        <authorList>
            <person name="Imhoff J.F."/>
            <person name="Rahn T."/>
            <person name="Kunzel S."/>
            <person name="Neulinger S.C."/>
        </authorList>
    </citation>
    <scope>NUCLEOTIDE SEQUENCE [LARGE SCALE GENOMIC DNA]</scope>
    <source>
        <strain evidence="6 7">DSM 161</strain>
    </source>
</reference>
<feature type="region of interest" description="Disordered" evidence="4">
    <location>
        <begin position="24"/>
        <end position="54"/>
    </location>
</feature>
<gene>
    <name evidence="6" type="ORF">CCS01_22960</name>
</gene>
<sequence>MFSRRHVLCGAAVSAGLFLARQRPAAARPAHRPQHPAKRQDRRPLIVIDPGHGGKDPGCISPYGTQEKHVALAAGLELRRQLRAAGRYRVAMTRDTDIFIPLDGRVEHARRLGAALFVSLHANASPDPAAHGTCVYRFAWRASDARAASIAHWENSAERYANPVLRGVSRQVMHILALLMRRETQIHSSRFQRDVVQGLARQVTMQPHPAPYARFAVLSAPDIAGVLIEMGFLTNRREETLLRSPAQRQVLARAVRQAVDAYFAAVPYPKQQRG</sequence>
<dbReference type="InterPro" id="IPR050695">
    <property type="entry name" value="N-acetylmuramoyl_amidase_3"/>
</dbReference>
<protein>
    <recommendedName>
        <fullName evidence="2">N-acetylmuramoyl-L-alanine amidase</fullName>
        <ecNumber evidence="2">3.5.1.28</ecNumber>
    </recommendedName>
</protein>
<evidence type="ECO:0000256" key="4">
    <source>
        <dbReference type="SAM" id="MobiDB-lite"/>
    </source>
</evidence>
<name>A0A2S6N2M1_RHOGL</name>
<evidence type="ECO:0000313" key="6">
    <source>
        <dbReference type="EMBL" id="PPQ28846.1"/>
    </source>
</evidence>
<feature type="domain" description="MurNAc-LAA" evidence="5">
    <location>
        <begin position="106"/>
        <end position="260"/>
    </location>
</feature>
<comment type="catalytic activity">
    <reaction evidence="1">
        <text>Hydrolyzes the link between N-acetylmuramoyl residues and L-amino acid residues in certain cell-wall glycopeptides.</text>
        <dbReference type="EC" id="3.5.1.28"/>
    </reaction>
</comment>
<dbReference type="Pfam" id="PF01520">
    <property type="entry name" value="Amidase_3"/>
    <property type="match status" value="1"/>
</dbReference>
<dbReference type="Gene3D" id="3.40.630.40">
    <property type="entry name" value="Zn-dependent exopeptidases"/>
    <property type="match status" value="1"/>
</dbReference>
<dbReference type="PANTHER" id="PTHR30404:SF0">
    <property type="entry name" value="N-ACETYLMURAMOYL-L-ALANINE AMIDASE AMIC"/>
    <property type="match status" value="1"/>
</dbReference>
<dbReference type="AlphaFoldDB" id="A0A2S6N2M1"/>
<dbReference type="CDD" id="cd02696">
    <property type="entry name" value="MurNAc-LAA"/>
    <property type="match status" value="1"/>
</dbReference>
<comment type="caution">
    <text evidence="6">The sequence shown here is derived from an EMBL/GenBank/DDBJ whole genome shotgun (WGS) entry which is preliminary data.</text>
</comment>
<keyword evidence="7" id="KW-1185">Reference proteome</keyword>